<dbReference type="InterPro" id="IPR017441">
    <property type="entry name" value="Protein_kinase_ATP_BS"/>
</dbReference>
<dbReference type="CDD" id="cd05123">
    <property type="entry name" value="STKc_AGC"/>
    <property type="match status" value="1"/>
</dbReference>
<dbReference type="InterPro" id="IPR000719">
    <property type="entry name" value="Prot_kinase_dom"/>
</dbReference>
<dbReference type="WBParaSite" id="HCON_00067900-00001">
    <property type="protein sequence ID" value="HCON_00067900-00001"/>
    <property type="gene ID" value="HCON_00067900"/>
</dbReference>
<evidence type="ECO:0000256" key="6">
    <source>
        <dbReference type="PROSITE-ProRule" id="PRU10141"/>
    </source>
</evidence>
<feature type="domain" description="Protein kinase" evidence="9">
    <location>
        <begin position="142"/>
        <end position="397"/>
    </location>
</feature>
<dbReference type="OrthoDB" id="3205605at2759"/>
<dbReference type="InterPro" id="IPR011009">
    <property type="entry name" value="Kinase-like_dom_sf"/>
</dbReference>
<evidence type="ECO:0000256" key="4">
    <source>
        <dbReference type="ARBA" id="ARBA00022777"/>
    </source>
</evidence>
<keyword evidence="1 7" id="KW-0723">Serine/threonine-protein kinase</keyword>
<accession>A0A7I4Y834</accession>
<name>A0A7I4Y834_HAECO</name>
<organism evidence="10 11">
    <name type="scientific">Haemonchus contortus</name>
    <name type="common">Barber pole worm</name>
    <dbReference type="NCBI Taxonomy" id="6289"/>
    <lineage>
        <taxon>Eukaryota</taxon>
        <taxon>Metazoa</taxon>
        <taxon>Ecdysozoa</taxon>
        <taxon>Nematoda</taxon>
        <taxon>Chromadorea</taxon>
        <taxon>Rhabditida</taxon>
        <taxon>Rhabditina</taxon>
        <taxon>Rhabditomorpha</taxon>
        <taxon>Strongyloidea</taxon>
        <taxon>Trichostrongylidae</taxon>
        <taxon>Haemonchus</taxon>
    </lineage>
</organism>
<dbReference type="Pfam" id="PF00069">
    <property type="entry name" value="Pkinase"/>
    <property type="match status" value="1"/>
</dbReference>
<dbReference type="AlphaFoldDB" id="A0A7I4Y834"/>
<dbReference type="PROSITE" id="PS00108">
    <property type="entry name" value="PROTEIN_KINASE_ST"/>
    <property type="match status" value="1"/>
</dbReference>
<evidence type="ECO:0000313" key="11">
    <source>
        <dbReference type="WBParaSite" id="HCON_00067900-00001"/>
    </source>
</evidence>
<comment type="similarity">
    <text evidence="7">Belongs to the protein kinase superfamily.</text>
</comment>
<keyword evidence="10" id="KW-1185">Reference proteome</keyword>
<evidence type="ECO:0000313" key="10">
    <source>
        <dbReference type="Proteomes" id="UP000025227"/>
    </source>
</evidence>
<dbReference type="Gene3D" id="3.30.200.20">
    <property type="entry name" value="Phosphorylase Kinase, domain 1"/>
    <property type="match status" value="1"/>
</dbReference>
<dbReference type="InterPro" id="IPR008271">
    <property type="entry name" value="Ser/Thr_kinase_AS"/>
</dbReference>
<evidence type="ECO:0000256" key="8">
    <source>
        <dbReference type="SAM" id="MobiDB-lite"/>
    </source>
</evidence>
<evidence type="ECO:0000256" key="7">
    <source>
        <dbReference type="RuleBase" id="RU000304"/>
    </source>
</evidence>
<feature type="binding site" evidence="6">
    <location>
        <position position="172"/>
    </location>
    <ligand>
        <name>ATP</name>
        <dbReference type="ChEBI" id="CHEBI:30616"/>
    </ligand>
</feature>
<evidence type="ECO:0000256" key="3">
    <source>
        <dbReference type="ARBA" id="ARBA00022741"/>
    </source>
</evidence>
<evidence type="ECO:0000259" key="9">
    <source>
        <dbReference type="PROSITE" id="PS50011"/>
    </source>
</evidence>
<evidence type="ECO:0000256" key="2">
    <source>
        <dbReference type="ARBA" id="ARBA00022679"/>
    </source>
</evidence>
<keyword evidence="2" id="KW-0808">Transferase</keyword>
<evidence type="ECO:0000256" key="5">
    <source>
        <dbReference type="ARBA" id="ARBA00022840"/>
    </source>
</evidence>
<dbReference type="PANTHER" id="PTHR24355">
    <property type="entry name" value="G PROTEIN-COUPLED RECEPTOR KINASE/RIBOSOMAL PROTEIN S6 KINASE"/>
    <property type="match status" value="1"/>
</dbReference>
<dbReference type="Proteomes" id="UP000025227">
    <property type="component" value="Unplaced"/>
</dbReference>
<dbReference type="Gene3D" id="1.10.510.10">
    <property type="entry name" value="Transferase(Phosphotransferase) domain 1"/>
    <property type="match status" value="1"/>
</dbReference>
<dbReference type="PANTHER" id="PTHR24355:SF1">
    <property type="entry name" value="RIBOSOMAL PROTEIN S6 KINASE-RELATED PROTEIN"/>
    <property type="match status" value="1"/>
</dbReference>
<feature type="region of interest" description="Disordered" evidence="8">
    <location>
        <begin position="1"/>
        <end position="22"/>
    </location>
</feature>
<dbReference type="GO" id="GO:0005524">
    <property type="term" value="F:ATP binding"/>
    <property type="evidence" value="ECO:0007669"/>
    <property type="project" value="UniProtKB-UniRule"/>
</dbReference>
<dbReference type="GO" id="GO:0004674">
    <property type="term" value="F:protein serine/threonine kinase activity"/>
    <property type="evidence" value="ECO:0007669"/>
    <property type="project" value="UniProtKB-KW"/>
</dbReference>
<dbReference type="OMA" id="YCASAIH"/>
<feature type="compositionally biased region" description="Basic residues" evidence="8">
    <location>
        <begin position="1"/>
        <end position="10"/>
    </location>
</feature>
<proteinExistence type="inferred from homology"/>
<reference evidence="11" key="1">
    <citation type="submission" date="2020-12" db="UniProtKB">
        <authorList>
            <consortium name="WormBaseParasite"/>
        </authorList>
    </citation>
    <scope>IDENTIFICATION</scope>
    <source>
        <strain evidence="11">MHco3</strain>
    </source>
</reference>
<keyword evidence="3 6" id="KW-0547">Nucleotide-binding</keyword>
<keyword evidence="4" id="KW-0418">Kinase</keyword>
<sequence>MGNLQTRKRHAGEEPDVVQTKKARLSDRCSPCTGQRRRRLKLDRGDSSPCLKKRRLSKFMHLSGLKFDSIFKPEIGNSWSMKDRCRSLEGLRQTSNSNDTTSVSESLHSCTNIHRKEFPIPWLEALFLPEFPSRSAITEQNFLISNEVGYGSFGRVYRAIAKNDSRGIYALKIQHKSLILGKAAVQQVKREVAVQRLLSPHIFIARLYASWQTRSKLFTVLQYPIGGMGDMFSLWKEHGILPESSVRIYGAELALALNFLHNNEVIYRDLKLENIILDSIGHVKIVDFGLAKRLKNGEQTNTICGTLQYMSPDVAAEEHYSHYVDWWSLAVVLHILVTGKYPYPNANATHHCHLRFVDYSTPLNCSEALGDLFDQMLAFPSSTRLRSFEALRDHEFFKSTNFDDVEALKCNPLADVLNNGKTTLDPEVADWDAEENFECFNENYEFDGFSYFNDEV</sequence>
<dbReference type="PROSITE" id="PS50011">
    <property type="entry name" value="PROTEIN_KINASE_DOM"/>
    <property type="match status" value="1"/>
</dbReference>
<dbReference type="PROSITE" id="PS00107">
    <property type="entry name" value="PROTEIN_KINASE_ATP"/>
    <property type="match status" value="1"/>
</dbReference>
<dbReference type="InterPro" id="IPR045270">
    <property type="entry name" value="STKc_AGC"/>
</dbReference>
<keyword evidence="5 6" id="KW-0067">ATP-binding</keyword>
<dbReference type="SUPFAM" id="SSF56112">
    <property type="entry name" value="Protein kinase-like (PK-like)"/>
    <property type="match status" value="1"/>
</dbReference>
<evidence type="ECO:0000256" key="1">
    <source>
        <dbReference type="ARBA" id="ARBA00022527"/>
    </source>
</evidence>
<dbReference type="SMART" id="SM00220">
    <property type="entry name" value="S_TKc"/>
    <property type="match status" value="1"/>
</dbReference>
<protein>
    <submittedName>
        <fullName evidence="11">Protein kinase domain-containing protein</fullName>
    </submittedName>
</protein>